<feature type="domain" description="Putative plant transposon protein" evidence="3">
    <location>
        <begin position="206"/>
        <end position="263"/>
    </location>
</feature>
<keyword evidence="2" id="KW-1133">Transmembrane helix</keyword>
<dbReference type="PANTHER" id="PTHR33180">
    <property type="entry name" value="PHOTOSYSTEM II CP43 REACTION CENTER PROTEIN"/>
    <property type="match status" value="1"/>
</dbReference>
<proteinExistence type="predicted"/>
<feature type="region of interest" description="Disordered" evidence="1">
    <location>
        <begin position="296"/>
        <end position="357"/>
    </location>
</feature>
<keyword evidence="5" id="KW-1185">Reference proteome</keyword>
<evidence type="ECO:0000313" key="4">
    <source>
        <dbReference type="EnsemblPlants" id="PGSC0003DMT400095649"/>
    </source>
</evidence>
<reference evidence="4" key="2">
    <citation type="submission" date="2015-06" db="UniProtKB">
        <authorList>
            <consortium name="EnsemblPlants"/>
        </authorList>
    </citation>
    <scope>IDENTIFICATION</scope>
    <source>
        <strain evidence="4">DM1-3 516 R44</strain>
    </source>
</reference>
<reference evidence="5" key="1">
    <citation type="journal article" date="2011" name="Nature">
        <title>Genome sequence and analysis of the tuber crop potato.</title>
        <authorList>
            <consortium name="The Potato Genome Sequencing Consortium"/>
        </authorList>
    </citation>
    <scope>NUCLEOTIDE SEQUENCE [LARGE SCALE GENOMIC DNA]</scope>
    <source>
        <strain evidence="5">cv. DM1-3 516 R44</strain>
    </source>
</reference>
<feature type="transmembrane region" description="Helical" evidence="2">
    <location>
        <begin position="57"/>
        <end position="77"/>
    </location>
</feature>
<dbReference type="PaxDb" id="4113-PGSC0003DMT400095649"/>
<evidence type="ECO:0000256" key="1">
    <source>
        <dbReference type="SAM" id="MobiDB-lite"/>
    </source>
</evidence>
<feature type="region of interest" description="Disordered" evidence="1">
    <location>
        <begin position="99"/>
        <end position="135"/>
    </location>
</feature>
<dbReference type="Proteomes" id="UP000011115">
    <property type="component" value="Unassembled WGS sequence"/>
</dbReference>
<organism evidence="4 5">
    <name type="scientific">Solanum tuberosum</name>
    <name type="common">Potato</name>
    <dbReference type="NCBI Taxonomy" id="4113"/>
    <lineage>
        <taxon>Eukaryota</taxon>
        <taxon>Viridiplantae</taxon>
        <taxon>Streptophyta</taxon>
        <taxon>Embryophyta</taxon>
        <taxon>Tracheophyta</taxon>
        <taxon>Spermatophyta</taxon>
        <taxon>Magnoliopsida</taxon>
        <taxon>eudicotyledons</taxon>
        <taxon>Gunneridae</taxon>
        <taxon>Pentapetalae</taxon>
        <taxon>asterids</taxon>
        <taxon>lamiids</taxon>
        <taxon>Solanales</taxon>
        <taxon>Solanaceae</taxon>
        <taxon>Solanoideae</taxon>
        <taxon>Solaneae</taxon>
        <taxon>Solanum</taxon>
    </lineage>
</organism>
<dbReference type="HOGENOM" id="CLU_777085_0_0_1"/>
<dbReference type="InterPro" id="IPR046796">
    <property type="entry name" value="Transposase_32_dom"/>
</dbReference>
<accession>M1DWS2</accession>
<keyword evidence="2" id="KW-0472">Membrane</keyword>
<evidence type="ECO:0000313" key="5">
    <source>
        <dbReference type="Proteomes" id="UP000011115"/>
    </source>
</evidence>
<dbReference type="InParanoid" id="M1DWS2"/>
<evidence type="ECO:0000256" key="2">
    <source>
        <dbReference type="SAM" id="Phobius"/>
    </source>
</evidence>
<sequence length="357" mass="39146">MSSRRVTEEVGDRDLVCRLDPHINWRSCKTQRGLKSSNSKIWPNREKSEYPGGMGSMGLSLIGSVYGLILFSGAAWLNLEVGVESRYVGQFGELSRARRTTQRVKVTKLPTTGGKGKGKGKVPSPASLETSSDNDEIYATHLTTSDSKGEHPPRSMNRLKTEGPRTIIEEKMLSTNGVIDRYPEIMSCLGSHKFQLFTRPRGPYVPNWSESILRHAKATCLGCIIAGTRLNLGMIIAQEMLMRAKQRQTSLPFPMLITELCRRGVPRYEKKDVEVIPTSSTDIRRIEVEYLKDEVEKKTAAPVDTSPVVDTDALPAESPFPTRTPGPSGISSTTPSMTPSTSTAPLLPRSGPAAAVS</sequence>
<dbReference type="Gramene" id="PGSC0003DMT400095649">
    <property type="protein sequence ID" value="PGSC0003DMT400095649"/>
    <property type="gene ID" value="PGSC0003DMG400045220"/>
</dbReference>
<dbReference type="PANTHER" id="PTHR33180:SF31">
    <property type="entry name" value="POLYPROTEIN PROTEIN"/>
    <property type="match status" value="1"/>
</dbReference>
<evidence type="ECO:0000259" key="3">
    <source>
        <dbReference type="Pfam" id="PF20167"/>
    </source>
</evidence>
<dbReference type="AlphaFoldDB" id="M1DWS2"/>
<feature type="compositionally biased region" description="Low complexity" evidence="1">
    <location>
        <begin position="321"/>
        <end position="350"/>
    </location>
</feature>
<dbReference type="EnsemblPlants" id="PGSC0003DMT400095649">
    <property type="protein sequence ID" value="PGSC0003DMT400095649"/>
    <property type="gene ID" value="PGSC0003DMG400045220"/>
</dbReference>
<keyword evidence="2" id="KW-0812">Transmembrane</keyword>
<name>M1DWS2_SOLTU</name>
<dbReference type="Pfam" id="PF20167">
    <property type="entry name" value="Transposase_32"/>
    <property type="match status" value="1"/>
</dbReference>
<protein>
    <recommendedName>
        <fullName evidence="3">Putative plant transposon protein domain-containing protein</fullName>
    </recommendedName>
</protein>